<dbReference type="InterPro" id="IPR042229">
    <property type="entry name" value="Listeria/Bacterioides_rpt_sf"/>
</dbReference>
<comment type="subcellular location">
    <subcellularLocation>
        <location evidence="1">Cell envelope</location>
    </subcellularLocation>
</comment>
<dbReference type="Gene3D" id="2.60.40.4270">
    <property type="entry name" value="Listeria-Bacteroides repeat domain"/>
    <property type="match status" value="1"/>
</dbReference>
<dbReference type="SUPFAM" id="SSF63829">
    <property type="entry name" value="Calcium-dependent phosphotriesterase"/>
    <property type="match status" value="1"/>
</dbReference>
<dbReference type="InterPro" id="IPR013378">
    <property type="entry name" value="InlB-like_B-rpt"/>
</dbReference>
<evidence type="ECO:0000313" key="2">
    <source>
        <dbReference type="EMBL" id="MBC5685090.1"/>
    </source>
</evidence>
<organism evidence="2 3">
    <name type="scientific">Roseburia lenta</name>
    <dbReference type="NCBI Taxonomy" id="2763061"/>
    <lineage>
        <taxon>Bacteria</taxon>
        <taxon>Bacillati</taxon>
        <taxon>Bacillota</taxon>
        <taxon>Clostridia</taxon>
        <taxon>Lachnospirales</taxon>
        <taxon>Lachnospiraceae</taxon>
        <taxon>Roseburia</taxon>
    </lineage>
</organism>
<accession>A0ABR7GE94</accession>
<dbReference type="EMBL" id="JACOPG010000001">
    <property type="protein sequence ID" value="MBC5685090.1"/>
    <property type="molecule type" value="Genomic_DNA"/>
</dbReference>
<sequence>MKVKETCIIACFVIALLGMRQTLEAKWGLEDVIEKGQILYELGGGSNSILNPESVTEDELPILLKNPKREGYLFGGWYLDENWEERIYRIEDTGGKRLYAKWNLCIEPNRNVQEYPYKAKDGDLLLKDLTYSFLYELETPGNPGTRIQDLLQQKYASEYQCPQGLCITPDYIIVSSYALEEDKLGALTLYDRTSHTYIMSFGMEADSHLGGIAYDGKALWICHSNSKEVERISYAFIKKLAGVSRQNFIDITSCFERYPVDNTPSAIACMDGQIYVATHHVYTPGILCAYTYDGKSLTADKKCLLPPKVQGICRDETGRIFLSLSYGRNQSSYLNIYSDVDHLQKNFWTPSARVEMPPGSEAIAVENGLCYVLFETASYKYFEGSDGKGTCKYPLDKILLLSEESIFYD</sequence>
<evidence type="ECO:0000256" key="1">
    <source>
        <dbReference type="ARBA" id="ARBA00004196"/>
    </source>
</evidence>
<proteinExistence type="predicted"/>
<evidence type="ECO:0000313" key="3">
    <source>
        <dbReference type="Proteomes" id="UP000643810"/>
    </source>
</evidence>
<dbReference type="Proteomes" id="UP000643810">
    <property type="component" value="Unassembled WGS sequence"/>
</dbReference>
<keyword evidence="3" id="KW-1185">Reference proteome</keyword>
<protein>
    <submittedName>
        <fullName evidence="2">InlB B-repeat-containing protein</fullName>
    </submittedName>
</protein>
<comment type="caution">
    <text evidence="2">The sequence shown here is derived from an EMBL/GenBank/DDBJ whole genome shotgun (WGS) entry which is preliminary data.</text>
</comment>
<gene>
    <name evidence="2" type="ORF">H8R94_00445</name>
</gene>
<dbReference type="Pfam" id="PF09479">
    <property type="entry name" value="Flg_new"/>
    <property type="match status" value="1"/>
</dbReference>
<dbReference type="RefSeq" id="WP_186853580.1">
    <property type="nucleotide sequence ID" value="NZ_JACOPG010000001.1"/>
</dbReference>
<name>A0ABR7GE94_9FIRM</name>
<reference evidence="2 3" key="1">
    <citation type="submission" date="2020-08" db="EMBL/GenBank/DDBJ databases">
        <title>Genome public.</title>
        <authorList>
            <person name="Liu C."/>
            <person name="Sun Q."/>
        </authorList>
    </citation>
    <scope>NUCLEOTIDE SEQUENCE [LARGE SCALE GENOMIC DNA]</scope>
    <source>
        <strain evidence="2 3">NSJ-9</strain>
    </source>
</reference>